<dbReference type="EMBL" id="OU892287">
    <property type="protein sequence ID" value="CAG9762495.1"/>
    <property type="molecule type" value="Genomic_DNA"/>
</dbReference>
<dbReference type="AlphaFoldDB" id="A0A9N9MII8"/>
<evidence type="ECO:0000256" key="1">
    <source>
        <dbReference type="SAM" id="MobiDB-lite"/>
    </source>
</evidence>
<sequence length="441" mass="49932">MKIQNKGKTNCDSRDMEASTLQNRRDVSLTVDVDEASGATPLNGTTRMATNKDDEICSKPNQKISSTRENIIGDVSCLFRAESLHMYGHQDSHDRLRQDVVKYIRRNWKNLVHVEDRLKSASEYCTNMSKTTTFETILEILALVETQKTTFKIYSSESQPTTRIFSTKNTPKLKSKGNYKKIIHLLLIGDHLAGSKWPLKPVIAKNDNDIEAVDFLSEHELAENNEQKGEAAKMIQYQENESEPPDSVSNTKENGGSESTIVVGSVSENQRIDDVLLNTQEMLNKALQENLTPKLLKNLEEYQHVPPENRPKLRRLRCNKRMSIIEIFLPSGPDESIRGHTVISTVTYKIDINSQSPNQVEAAEDSARNSEARCVRWPACLSFNALQRKSDIDRIKKNKISGPAEERLPCCYYMLSQIYLSLSRTSALQISKEIVAVRKQG</sequence>
<gene>
    <name evidence="3" type="ORF">CEUTPL_LOCUS3174</name>
</gene>
<dbReference type="Proteomes" id="UP001152799">
    <property type="component" value="Chromosome 11"/>
</dbReference>
<feature type="region of interest" description="Disordered" evidence="1">
    <location>
        <begin position="1"/>
        <end position="22"/>
    </location>
</feature>
<evidence type="ECO:0000313" key="4">
    <source>
        <dbReference type="Proteomes" id="UP001152799"/>
    </source>
</evidence>
<dbReference type="InterPro" id="IPR003323">
    <property type="entry name" value="OTU_dom"/>
</dbReference>
<accession>A0A9N9MII8</accession>
<dbReference type="GO" id="GO:0016579">
    <property type="term" value="P:protein deubiquitination"/>
    <property type="evidence" value="ECO:0007669"/>
    <property type="project" value="TreeGrafter"/>
</dbReference>
<feature type="compositionally biased region" description="Polar residues" evidence="1">
    <location>
        <begin position="247"/>
        <end position="258"/>
    </location>
</feature>
<keyword evidence="4" id="KW-1185">Reference proteome</keyword>
<name>A0A9N9MII8_9CUCU</name>
<proteinExistence type="predicted"/>
<dbReference type="Pfam" id="PF02338">
    <property type="entry name" value="OTU"/>
    <property type="match status" value="1"/>
</dbReference>
<dbReference type="PANTHER" id="PTHR12419">
    <property type="entry name" value="OTU DOMAIN CONTAINING PROTEIN"/>
    <property type="match status" value="1"/>
</dbReference>
<dbReference type="InterPro" id="IPR050704">
    <property type="entry name" value="Peptidase_C85-like"/>
</dbReference>
<feature type="domain" description="OTU" evidence="2">
    <location>
        <begin position="73"/>
        <end position="169"/>
    </location>
</feature>
<protein>
    <recommendedName>
        <fullName evidence="2">OTU domain-containing protein</fullName>
    </recommendedName>
</protein>
<dbReference type="Gene3D" id="3.90.70.80">
    <property type="match status" value="1"/>
</dbReference>
<feature type="region of interest" description="Disordered" evidence="1">
    <location>
        <begin position="238"/>
        <end position="258"/>
    </location>
</feature>
<feature type="compositionally biased region" description="Basic and acidic residues" evidence="1">
    <location>
        <begin position="9"/>
        <end position="22"/>
    </location>
</feature>
<dbReference type="OrthoDB" id="409956at2759"/>
<reference evidence="3" key="1">
    <citation type="submission" date="2022-01" db="EMBL/GenBank/DDBJ databases">
        <authorList>
            <person name="King R."/>
        </authorList>
    </citation>
    <scope>NUCLEOTIDE SEQUENCE</scope>
</reference>
<evidence type="ECO:0000259" key="2">
    <source>
        <dbReference type="Pfam" id="PF02338"/>
    </source>
</evidence>
<dbReference type="GO" id="GO:0004843">
    <property type="term" value="F:cysteine-type deubiquitinase activity"/>
    <property type="evidence" value="ECO:0007669"/>
    <property type="project" value="TreeGrafter"/>
</dbReference>
<evidence type="ECO:0000313" key="3">
    <source>
        <dbReference type="EMBL" id="CAG9762495.1"/>
    </source>
</evidence>
<organism evidence="3 4">
    <name type="scientific">Ceutorhynchus assimilis</name>
    <name type="common">cabbage seed weevil</name>
    <dbReference type="NCBI Taxonomy" id="467358"/>
    <lineage>
        <taxon>Eukaryota</taxon>
        <taxon>Metazoa</taxon>
        <taxon>Ecdysozoa</taxon>
        <taxon>Arthropoda</taxon>
        <taxon>Hexapoda</taxon>
        <taxon>Insecta</taxon>
        <taxon>Pterygota</taxon>
        <taxon>Neoptera</taxon>
        <taxon>Endopterygota</taxon>
        <taxon>Coleoptera</taxon>
        <taxon>Polyphaga</taxon>
        <taxon>Cucujiformia</taxon>
        <taxon>Curculionidae</taxon>
        <taxon>Ceutorhynchinae</taxon>
        <taxon>Ceutorhynchus</taxon>
    </lineage>
</organism>
<dbReference type="SUPFAM" id="SSF54001">
    <property type="entry name" value="Cysteine proteinases"/>
    <property type="match status" value="1"/>
</dbReference>
<dbReference type="InterPro" id="IPR038765">
    <property type="entry name" value="Papain-like_cys_pep_sf"/>
</dbReference>